<reference evidence="2" key="1">
    <citation type="submission" date="2019-03" db="EMBL/GenBank/DDBJ databases">
        <title>Improved annotation for the trematode Fasciola hepatica.</title>
        <authorList>
            <person name="Choi Y.-J."/>
            <person name="Martin J."/>
            <person name="Mitreva M."/>
        </authorList>
    </citation>
    <scope>NUCLEOTIDE SEQUENCE [LARGE SCALE GENOMIC DNA]</scope>
</reference>
<dbReference type="GO" id="GO:0006506">
    <property type="term" value="P:GPI anchor biosynthetic process"/>
    <property type="evidence" value="ECO:0007669"/>
    <property type="project" value="TreeGrafter"/>
</dbReference>
<organism evidence="2 3">
    <name type="scientific">Fasciola hepatica</name>
    <name type="common">Liver fluke</name>
    <dbReference type="NCBI Taxonomy" id="6192"/>
    <lineage>
        <taxon>Eukaryota</taxon>
        <taxon>Metazoa</taxon>
        <taxon>Spiralia</taxon>
        <taxon>Lophotrochozoa</taxon>
        <taxon>Platyhelminthes</taxon>
        <taxon>Trematoda</taxon>
        <taxon>Digenea</taxon>
        <taxon>Plagiorchiida</taxon>
        <taxon>Echinostomata</taxon>
        <taxon>Echinostomatoidea</taxon>
        <taxon>Fasciolidae</taxon>
        <taxon>Fasciola</taxon>
    </lineage>
</organism>
<dbReference type="Proteomes" id="UP000230066">
    <property type="component" value="Unassembled WGS sequence"/>
</dbReference>
<protein>
    <submittedName>
        <fullName evidence="2">Fgf receptor activating protein</fullName>
    </submittedName>
</protein>
<dbReference type="EMBL" id="JXXN02000770">
    <property type="protein sequence ID" value="THD26361.1"/>
    <property type="molecule type" value="Genomic_DNA"/>
</dbReference>
<gene>
    <name evidence="2" type="ORF">D915_002916</name>
</gene>
<evidence type="ECO:0000313" key="2">
    <source>
        <dbReference type="EMBL" id="THD26361.1"/>
    </source>
</evidence>
<name>A0A4E0RIK0_FASHE</name>
<accession>A0A4E0RIK0</accession>
<evidence type="ECO:0000313" key="3">
    <source>
        <dbReference type="Proteomes" id="UP000230066"/>
    </source>
</evidence>
<proteinExistence type="predicted"/>
<keyword evidence="2" id="KW-0675">Receptor</keyword>
<dbReference type="InterPro" id="IPR039545">
    <property type="entry name" value="PGAP2"/>
</dbReference>
<comment type="caution">
    <text evidence="2">The sequence shown here is derived from an EMBL/GenBank/DDBJ whole genome shotgun (WGS) entry which is preliminary data.</text>
</comment>
<dbReference type="GO" id="GO:0000139">
    <property type="term" value="C:Golgi membrane"/>
    <property type="evidence" value="ECO:0007669"/>
    <property type="project" value="InterPro"/>
</dbReference>
<dbReference type="GO" id="GO:0005789">
    <property type="term" value="C:endoplasmic reticulum membrane"/>
    <property type="evidence" value="ECO:0007669"/>
    <property type="project" value="TreeGrafter"/>
</dbReference>
<dbReference type="PANTHER" id="PTHR12892">
    <property type="entry name" value="FGF RECEPTOR ACTIVATING PROTEIN 1"/>
    <property type="match status" value="1"/>
</dbReference>
<sequence>MKLLFFIITVLLIGILLYHFHAHRFLCRPNAFSWFSATEYGIAVANMGFHLTAAYDFQDVILTTTLQKSRAD</sequence>
<evidence type="ECO:0000259" key="1">
    <source>
        <dbReference type="Pfam" id="PF10277"/>
    </source>
</evidence>
<keyword evidence="3" id="KW-1185">Reference proteome</keyword>
<dbReference type="AlphaFoldDB" id="A0A4E0RIK0"/>
<dbReference type="Pfam" id="PF10277">
    <property type="entry name" value="Frag1"/>
    <property type="match status" value="1"/>
</dbReference>
<feature type="domain" description="CWH43-like N-terminal" evidence="1">
    <location>
        <begin position="1"/>
        <end position="59"/>
    </location>
</feature>
<dbReference type="InterPro" id="IPR019402">
    <property type="entry name" value="CWH43_N"/>
</dbReference>
<dbReference type="PANTHER" id="PTHR12892:SF17">
    <property type="entry name" value="POST-GPI ATTACHMENT TO PROTEINS FACTOR 2-LIKE"/>
    <property type="match status" value="1"/>
</dbReference>